<evidence type="ECO:0000313" key="15">
    <source>
        <dbReference type="EMBL" id="QHX44045.1"/>
    </source>
</evidence>
<gene>
    <name evidence="11 15" type="primary">radA</name>
    <name evidence="15" type="ORF">GWP43_12005</name>
</gene>
<keyword evidence="3 11" id="KW-0227">DNA damage</keyword>
<dbReference type="GO" id="GO:0140664">
    <property type="term" value="F:ATP-dependent DNA damage sensor activity"/>
    <property type="evidence" value="ECO:0007669"/>
    <property type="project" value="InterPro"/>
</dbReference>
<evidence type="ECO:0000256" key="7">
    <source>
        <dbReference type="ARBA" id="ARBA00022840"/>
    </source>
</evidence>
<dbReference type="InterPro" id="IPR014774">
    <property type="entry name" value="KaiC-like_dom"/>
</dbReference>
<protein>
    <recommendedName>
        <fullName evidence="11 12">DNA repair protein RadA</fullName>
    </recommendedName>
</protein>
<dbReference type="Proteomes" id="UP000464374">
    <property type="component" value="Chromosome"/>
</dbReference>
<keyword evidence="5" id="KW-0378">Hydrolase</keyword>
<evidence type="ECO:0000256" key="10">
    <source>
        <dbReference type="ARBA" id="ARBA00023204"/>
    </source>
</evidence>
<dbReference type="PROSITE" id="PS50162">
    <property type="entry name" value="RECA_2"/>
    <property type="match status" value="1"/>
</dbReference>
<evidence type="ECO:0000256" key="4">
    <source>
        <dbReference type="ARBA" id="ARBA00022771"/>
    </source>
</evidence>
<comment type="similarity">
    <text evidence="11 13">Belongs to the RecA family. RadA subfamily.</text>
</comment>
<evidence type="ECO:0000256" key="3">
    <source>
        <dbReference type="ARBA" id="ARBA00022763"/>
    </source>
</evidence>
<dbReference type="InterPro" id="IPR041166">
    <property type="entry name" value="Rubredoxin_2"/>
</dbReference>
<comment type="function">
    <text evidence="13">DNA-dependent ATPase involved in processing of recombination intermediates, plays a role in repairing DNA breaks. Stimulates the branch migration of RecA-mediated strand transfer reactions, allowing the 3' invading strand to extend heteroduplex DNA faster. Binds ssDNA in the presence of ADP but not other nucleotides, has ATPase activity that is stimulated by ssDNA and various branched DNA structures, but inhibited by SSB. Does not have RecA's homology-searching function.</text>
</comment>
<keyword evidence="1 11" id="KW-0479">Metal-binding</keyword>
<dbReference type="Pfam" id="PF18073">
    <property type="entry name" value="Zn_ribbon_LapB"/>
    <property type="match status" value="1"/>
</dbReference>
<dbReference type="GO" id="GO:0016787">
    <property type="term" value="F:hydrolase activity"/>
    <property type="evidence" value="ECO:0007669"/>
    <property type="project" value="UniProtKB-KW"/>
</dbReference>
<dbReference type="KEGG" id="trz:GWP43_12005"/>
<sequence length="468" mass="50551">MAKKKAGGRIFRCSSCGYSQPKWLGRCPGCGEWNTFEEQFQEADFTPGFASSAAAVRQTDEAHPIPLEQVEVHDTVRITTGISEFDRVLGGGAVKRSAALIGGEPGIGKSTLLLQAAAATATGAVGQRTLYVSGEESAGQIRGRADRLDIPLKNIELLCTNSVENIEKVLNNLNPLIVIIDSVQTLFSPQAGTIPGTINQLKYCANELVQWVKERDAVLFLTAHVTKEGVIAGPKVLEHMVDTVISFERNEDDVRFLRALKNRFGSVDELGIFRMDEKGLAAVQDPAALFIIQRQGELPAGSATVPVFEGSRVFMVEIQALTVPAKGTMTRVFSDKIDSARVSRVAAVLEKRIGLRFSDQDIYINVAGGIRLREPAIDLALALALYSARTDIPARKNEAFIGELSLAGEIRPVRRLKPLIKTAQSLGFTQLYVPAAAGDGDEPEPAMQGISRVENLAETIKHAFGAGK</sequence>
<feature type="binding site" evidence="11">
    <location>
        <begin position="103"/>
        <end position="110"/>
    </location>
    <ligand>
        <name>ATP</name>
        <dbReference type="ChEBI" id="CHEBI:30616"/>
    </ligand>
</feature>
<keyword evidence="7 11" id="KW-0067">ATP-binding</keyword>
<accession>A0A6P1Y3E5</accession>
<evidence type="ECO:0000256" key="1">
    <source>
        <dbReference type="ARBA" id="ARBA00022723"/>
    </source>
</evidence>
<dbReference type="GO" id="GO:0005524">
    <property type="term" value="F:ATP binding"/>
    <property type="evidence" value="ECO:0007669"/>
    <property type="project" value="UniProtKB-UniRule"/>
</dbReference>
<dbReference type="PANTHER" id="PTHR32472">
    <property type="entry name" value="DNA REPAIR PROTEIN RADA"/>
    <property type="match status" value="1"/>
</dbReference>
<dbReference type="SUPFAM" id="SSF54211">
    <property type="entry name" value="Ribosomal protein S5 domain 2-like"/>
    <property type="match status" value="1"/>
</dbReference>
<dbReference type="NCBIfam" id="TIGR00416">
    <property type="entry name" value="sms"/>
    <property type="match status" value="1"/>
</dbReference>
<dbReference type="InterPro" id="IPR020568">
    <property type="entry name" value="Ribosomal_Su5_D2-typ_SF"/>
</dbReference>
<name>A0A6P1Y3E5_9SPIR</name>
<dbReference type="SUPFAM" id="SSF52540">
    <property type="entry name" value="P-loop containing nucleoside triphosphate hydrolases"/>
    <property type="match status" value="1"/>
</dbReference>
<reference evidence="15 16" key="1">
    <citation type="submission" date="2020-01" db="EMBL/GenBank/DDBJ databases">
        <title>Complete genome sequence of a human oral phylogroup 1 Treponema sp. strain ATCC 700766, originally isolated from periodontitis dental plaque.</title>
        <authorList>
            <person name="Chan Y."/>
            <person name="Huo Y.-B."/>
            <person name="Yu X.-L."/>
            <person name="Zeng H."/>
            <person name="Leung W.-K."/>
            <person name="Watt R.M."/>
        </authorList>
    </citation>
    <scope>NUCLEOTIDE SEQUENCE [LARGE SCALE GENOMIC DNA]</scope>
    <source>
        <strain evidence="15 16">OMZ 804</strain>
    </source>
</reference>
<keyword evidence="2 11" id="KW-0547">Nucleotide-binding</keyword>
<dbReference type="SMART" id="SM00382">
    <property type="entry name" value="AAA"/>
    <property type="match status" value="1"/>
</dbReference>
<dbReference type="RefSeq" id="WP_162664343.1">
    <property type="nucleotide sequence ID" value="NZ_CP048020.1"/>
</dbReference>
<dbReference type="PRINTS" id="PR01874">
    <property type="entry name" value="DNAREPAIRADA"/>
</dbReference>
<evidence type="ECO:0000256" key="13">
    <source>
        <dbReference type="RuleBase" id="RU003555"/>
    </source>
</evidence>
<comment type="domain">
    <text evidence="11">The middle region has homology to RecA with ATPase motifs including the RadA KNRFG motif, while the C-terminus is homologous to Lon protease.</text>
</comment>
<evidence type="ECO:0000259" key="14">
    <source>
        <dbReference type="PROSITE" id="PS50162"/>
    </source>
</evidence>
<dbReference type="PANTHER" id="PTHR32472:SF10">
    <property type="entry name" value="DNA REPAIR PROTEIN RADA-LIKE PROTEIN"/>
    <property type="match status" value="1"/>
</dbReference>
<dbReference type="InterPro" id="IPR003593">
    <property type="entry name" value="AAA+_ATPase"/>
</dbReference>
<dbReference type="AlphaFoldDB" id="A0A6P1Y3E5"/>
<keyword evidence="4 13" id="KW-0863">Zinc-finger</keyword>
<dbReference type="GO" id="GO:0005829">
    <property type="term" value="C:cytosol"/>
    <property type="evidence" value="ECO:0007669"/>
    <property type="project" value="TreeGrafter"/>
</dbReference>
<evidence type="ECO:0000256" key="11">
    <source>
        <dbReference type="HAMAP-Rule" id="MF_01498"/>
    </source>
</evidence>
<dbReference type="InterPro" id="IPR014721">
    <property type="entry name" value="Ribsml_uS5_D2-typ_fold_subgr"/>
</dbReference>
<keyword evidence="10 11" id="KW-0234">DNA repair</keyword>
<dbReference type="HAMAP" id="MF_01498">
    <property type="entry name" value="RadA_bact"/>
    <property type="match status" value="1"/>
</dbReference>
<comment type="function">
    <text evidence="11">Plays a role in repairing double-strand DNA breaks, probably involving stabilizing or processing branched DNA or blocked replication forks.</text>
</comment>
<feature type="region of interest" description="Lon-protease-like" evidence="11">
    <location>
        <begin position="361"/>
        <end position="468"/>
    </location>
</feature>
<keyword evidence="9 11" id="KW-0238">DNA-binding</keyword>
<evidence type="ECO:0000256" key="5">
    <source>
        <dbReference type="ARBA" id="ARBA00022801"/>
    </source>
</evidence>
<keyword evidence="8 11" id="KW-0346">Stress response</keyword>
<dbReference type="InterPro" id="IPR027417">
    <property type="entry name" value="P-loop_NTPase"/>
</dbReference>
<dbReference type="Pfam" id="PF06745">
    <property type="entry name" value="ATPase"/>
    <property type="match status" value="1"/>
</dbReference>
<evidence type="ECO:0000256" key="12">
    <source>
        <dbReference type="NCBIfam" id="TIGR00416"/>
    </source>
</evidence>
<proteinExistence type="inferred from homology"/>
<evidence type="ECO:0000256" key="6">
    <source>
        <dbReference type="ARBA" id="ARBA00022833"/>
    </source>
</evidence>
<feature type="domain" description="RecA family profile 1" evidence="14">
    <location>
        <begin position="74"/>
        <end position="225"/>
    </location>
</feature>
<dbReference type="GO" id="GO:0000725">
    <property type="term" value="P:recombinational repair"/>
    <property type="evidence" value="ECO:0007669"/>
    <property type="project" value="UniProtKB-UniRule"/>
</dbReference>
<dbReference type="InterPro" id="IPR020588">
    <property type="entry name" value="RecA_ATP-bd"/>
</dbReference>
<evidence type="ECO:0000256" key="2">
    <source>
        <dbReference type="ARBA" id="ARBA00022741"/>
    </source>
</evidence>
<dbReference type="Gene3D" id="3.30.230.10">
    <property type="match status" value="1"/>
</dbReference>
<dbReference type="GO" id="GO:0003684">
    <property type="term" value="F:damaged DNA binding"/>
    <property type="evidence" value="ECO:0007669"/>
    <property type="project" value="InterPro"/>
</dbReference>
<dbReference type="Pfam" id="PF13541">
    <property type="entry name" value="ChlI"/>
    <property type="match status" value="1"/>
</dbReference>
<organism evidence="15 16">
    <name type="scientific">Treponema vincentii</name>
    <dbReference type="NCBI Taxonomy" id="69710"/>
    <lineage>
        <taxon>Bacteria</taxon>
        <taxon>Pseudomonadati</taxon>
        <taxon>Spirochaetota</taxon>
        <taxon>Spirochaetia</taxon>
        <taxon>Spirochaetales</taxon>
        <taxon>Treponemataceae</taxon>
        <taxon>Treponema</taxon>
    </lineage>
</organism>
<dbReference type="InterPro" id="IPR004504">
    <property type="entry name" value="DNA_repair_RadA"/>
</dbReference>
<dbReference type="EMBL" id="CP048020">
    <property type="protein sequence ID" value="QHX44045.1"/>
    <property type="molecule type" value="Genomic_DNA"/>
</dbReference>
<evidence type="ECO:0000313" key="16">
    <source>
        <dbReference type="Proteomes" id="UP000464374"/>
    </source>
</evidence>
<dbReference type="Gene3D" id="3.40.50.300">
    <property type="entry name" value="P-loop containing nucleotide triphosphate hydrolases"/>
    <property type="match status" value="1"/>
</dbReference>
<evidence type="ECO:0000256" key="9">
    <source>
        <dbReference type="ARBA" id="ARBA00023125"/>
    </source>
</evidence>
<feature type="short sequence motif" description="RadA KNRFG motif" evidence="11">
    <location>
        <begin position="261"/>
        <end position="265"/>
    </location>
</feature>
<evidence type="ECO:0000256" key="8">
    <source>
        <dbReference type="ARBA" id="ARBA00023016"/>
    </source>
</evidence>
<keyword evidence="6 13" id="KW-0862">Zinc</keyword>
<dbReference type="GO" id="GO:0008270">
    <property type="term" value="F:zinc ion binding"/>
    <property type="evidence" value="ECO:0007669"/>
    <property type="project" value="UniProtKB-KW"/>
</dbReference>